<dbReference type="EMBL" id="MEYH01000002">
    <property type="protein sequence ID" value="OGD17604.1"/>
    <property type="molecule type" value="Genomic_DNA"/>
</dbReference>
<dbReference type="InterPro" id="IPR023485">
    <property type="entry name" value="Ptyr_pPase"/>
</dbReference>
<dbReference type="SMART" id="SM00226">
    <property type="entry name" value="LMWPc"/>
    <property type="match status" value="1"/>
</dbReference>
<dbReference type="Gene3D" id="3.40.50.2300">
    <property type="match status" value="1"/>
</dbReference>
<sequence length="140" mass="15590">MVVSKKGILFLCTGNSCRSQMAEGFAKKMLSKDLKIFSAGVEPKRIHPIAVKVMQEVGIDISQQRSKNISEVPIDKIDLVVTLCGDAAESCPVFPGKVKKIHWAIEDPAKVQGSEEEITKVFRKIRDNIQTYIISYLLVK</sequence>
<dbReference type="CDD" id="cd16345">
    <property type="entry name" value="LMWP_ArsC"/>
    <property type="match status" value="1"/>
</dbReference>
<dbReference type="Proteomes" id="UP000177701">
    <property type="component" value="Unassembled WGS sequence"/>
</dbReference>
<feature type="domain" description="Phosphotyrosine protein phosphatase I" evidence="2">
    <location>
        <begin position="6"/>
        <end position="139"/>
    </location>
</feature>
<dbReference type="SUPFAM" id="SSF52788">
    <property type="entry name" value="Phosphotyrosine protein phosphatases I"/>
    <property type="match status" value="1"/>
</dbReference>
<gene>
    <name evidence="3" type="ORF">A2V47_03010</name>
</gene>
<keyword evidence="1" id="KW-0059">Arsenical resistance</keyword>
<evidence type="ECO:0000313" key="3">
    <source>
        <dbReference type="EMBL" id="OGD17604.1"/>
    </source>
</evidence>
<dbReference type="PANTHER" id="PTHR43428:SF1">
    <property type="entry name" value="ARSENATE REDUCTASE"/>
    <property type="match status" value="1"/>
</dbReference>
<dbReference type="PANTHER" id="PTHR43428">
    <property type="entry name" value="ARSENATE REDUCTASE"/>
    <property type="match status" value="1"/>
</dbReference>
<organism evidence="3 4">
    <name type="scientific">Candidatus Sediminicultor quintus</name>
    <dbReference type="NCBI Taxonomy" id="1797291"/>
    <lineage>
        <taxon>Bacteria</taxon>
        <taxon>Pseudomonadati</taxon>
        <taxon>Atribacterota</taxon>
        <taxon>Candidatus Phoenicimicrobiia</taxon>
        <taxon>Candidatus Pheonicimicrobiales</taxon>
        <taxon>Candidatus Phoenicimicrobiaceae</taxon>
        <taxon>Candidatus Sediminicultor</taxon>
    </lineage>
</organism>
<protein>
    <submittedName>
        <fullName evidence="3">Arsenate reductase</fullName>
    </submittedName>
</protein>
<proteinExistence type="predicted"/>
<reference evidence="3 4" key="1">
    <citation type="journal article" date="2016" name="Nat. Commun.">
        <title>Thousands of microbial genomes shed light on interconnected biogeochemical processes in an aquifer system.</title>
        <authorList>
            <person name="Anantharaman K."/>
            <person name="Brown C.T."/>
            <person name="Hug L.A."/>
            <person name="Sharon I."/>
            <person name="Castelle C.J."/>
            <person name="Probst A.J."/>
            <person name="Thomas B.C."/>
            <person name="Singh A."/>
            <person name="Wilkins M.J."/>
            <person name="Karaoz U."/>
            <person name="Brodie E.L."/>
            <person name="Williams K.H."/>
            <person name="Hubbard S.S."/>
            <person name="Banfield J.F."/>
        </authorList>
    </citation>
    <scope>NUCLEOTIDE SEQUENCE [LARGE SCALE GENOMIC DNA]</scope>
</reference>
<dbReference type="InterPro" id="IPR036196">
    <property type="entry name" value="Ptyr_pPase_sf"/>
</dbReference>
<evidence type="ECO:0000256" key="1">
    <source>
        <dbReference type="ARBA" id="ARBA00022849"/>
    </source>
</evidence>
<dbReference type="AlphaFoldDB" id="A0A1F5AHZ0"/>
<name>A0A1F5AHZ0_9BACT</name>
<evidence type="ECO:0000313" key="4">
    <source>
        <dbReference type="Proteomes" id="UP000177701"/>
    </source>
</evidence>
<evidence type="ECO:0000259" key="2">
    <source>
        <dbReference type="SMART" id="SM00226"/>
    </source>
</evidence>
<dbReference type="STRING" id="1797291.A2V47_03010"/>
<dbReference type="Pfam" id="PF01451">
    <property type="entry name" value="LMWPc"/>
    <property type="match status" value="1"/>
</dbReference>
<dbReference type="GO" id="GO:0046685">
    <property type="term" value="P:response to arsenic-containing substance"/>
    <property type="evidence" value="ECO:0007669"/>
    <property type="project" value="UniProtKB-KW"/>
</dbReference>
<accession>A0A1F5AHZ0</accession>
<comment type="caution">
    <text evidence="3">The sequence shown here is derived from an EMBL/GenBank/DDBJ whole genome shotgun (WGS) entry which is preliminary data.</text>
</comment>